<dbReference type="PANTHER" id="PTHR33048:SF47">
    <property type="entry name" value="INTEGRAL MEMBRANE PROTEIN-RELATED"/>
    <property type="match status" value="1"/>
</dbReference>
<keyword evidence="10" id="KW-1185">Reference proteome</keyword>
<evidence type="ECO:0000256" key="2">
    <source>
        <dbReference type="ARBA" id="ARBA00022692"/>
    </source>
</evidence>
<evidence type="ECO:0000256" key="5">
    <source>
        <dbReference type="ARBA" id="ARBA00038359"/>
    </source>
</evidence>
<comment type="subcellular location">
    <subcellularLocation>
        <location evidence="1">Membrane</location>
        <topology evidence="1">Multi-pass membrane protein</topology>
    </subcellularLocation>
</comment>
<dbReference type="Proteomes" id="UP001274830">
    <property type="component" value="Unassembled WGS sequence"/>
</dbReference>
<keyword evidence="2 7" id="KW-0812">Transmembrane</keyword>
<feature type="transmembrane region" description="Helical" evidence="7">
    <location>
        <begin position="173"/>
        <end position="191"/>
    </location>
</feature>
<keyword evidence="4 7" id="KW-0472">Membrane</keyword>
<accession>A0AAE0TNI9</accession>
<dbReference type="InterPro" id="IPR052337">
    <property type="entry name" value="SAT4-like"/>
</dbReference>
<feature type="compositionally biased region" description="Basic and acidic residues" evidence="6">
    <location>
        <begin position="349"/>
        <end position="368"/>
    </location>
</feature>
<feature type="transmembrane region" description="Helical" evidence="7">
    <location>
        <begin position="45"/>
        <end position="68"/>
    </location>
</feature>
<evidence type="ECO:0000256" key="6">
    <source>
        <dbReference type="SAM" id="MobiDB-lite"/>
    </source>
</evidence>
<dbReference type="InterPro" id="IPR049326">
    <property type="entry name" value="Rhodopsin_dom_fungi"/>
</dbReference>
<feature type="transmembrane region" description="Helical" evidence="7">
    <location>
        <begin position="12"/>
        <end position="33"/>
    </location>
</feature>
<name>A0AAE0TNI9_9PEZI</name>
<dbReference type="EMBL" id="JAUTXT010000052">
    <property type="protein sequence ID" value="KAK3670678.1"/>
    <property type="molecule type" value="Genomic_DNA"/>
</dbReference>
<evidence type="ECO:0000259" key="8">
    <source>
        <dbReference type="Pfam" id="PF20684"/>
    </source>
</evidence>
<feature type="domain" description="Rhodopsin" evidence="8">
    <location>
        <begin position="29"/>
        <end position="267"/>
    </location>
</feature>
<feature type="transmembrane region" description="Helical" evidence="7">
    <location>
        <begin position="203"/>
        <end position="222"/>
    </location>
</feature>
<dbReference type="AlphaFoldDB" id="A0AAE0TNI9"/>
<evidence type="ECO:0000313" key="10">
    <source>
        <dbReference type="Proteomes" id="UP001274830"/>
    </source>
</evidence>
<reference evidence="9" key="1">
    <citation type="submission" date="2023-07" db="EMBL/GenBank/DDBJ databases">
        <title>Black Yeasts Isolated from many extreme environments.</title>
        <authorList>
            <person name="Coleine C."/>
            <person name="Stajich J.E."/>
            <person name="Selbmann L."/>
        </authorList>
    </citation>
    <scope>NUCLEOTIDE SEQUENCE</scope>
    <source>
        <strain evidence="9">CCFEE 5485</strain>
    </source>
</reference>
<evidence type="ECO:0000256" key="3">
    <source>
        <dbReference type="ARBA" id="ARBA00022989"/>
    </source>
</evidence>
<dbReference type="PANTHER" id="PTHR33048">
    <property type="entry name" value="PTH11-LIKE INTEGRAL MEMBRANE PROTEIN (AFU_ORTHOLOGUE AFUA_5G11245)"/>
    <property type="match status" value="1"/>
</dbReference>
<comment type="similarity">
    <text evidence="5">Belongs to the SAT4 family.</text>
</comment>
<comment type="caution">
    <text evidence="9">The sequence shown here is derived from an EMBL/GenBank/DDBJ whole genome shotgun (WGS) entry which is preliminary data.</text>
</comment>
<feature type="region of interest" description="Disordered" evidence="6">
    <location>
        <begin position="349"/>
        <end position="374"/>
    </location>
</feature>
<evidence type="ECO:0000256" key="1">
    <source>
        <dbReference type="ARBA" id="ARBA00004141"/>
    </source>
</evidence>
<gene>
    <name evidence="9" type="ORF">LTR78_009370</name>
</gene>
<feature type="transmembrane region" description="Helical" evidence="7">
    <location>
        <begin position="88"/>
        <end position="112"/>
    </location>
</feature>
<proteinExistence type="inferred from homology"/>
<evidence type="ECO:0000256" key="7">
    <source>
        <dbReference type="SAM" id="Phobius"/>
    </source>
</evidence>
<evidence type="ECO:0000313" key="9">
    <source>
        <dbReference type="EMBL" id="KAK3670678.1"/>
    </source>
</evidence>
<dbReference type="Pfam" id="PF20684">
    <property type="entry name" value="Fung_rhodopsin"/>
    <property type="match status" value="1"/>
</dbReference>
<keyword evidence="3 7" id="KW-1133">Transmembrane helix</keyword>
<dbReference type="GO" id="GO:0016020">
    <property type="term" value="C:membrane"/>
    <property type="evidence" value="ECO:0007669"/>
    <property type="project" value="UniProtKB-SubCell"/>
</dbReference>
<feature type="transmembrane region" description="Helical" evidence="7">
    <location>
        <begin position="242"/>
        <end position="262"/>
    </location>
</feature>
<sequence>MVSGGDASPIAVLAVTVVFTVLATLCAILRLFTRLAIAHNAGWDDAFIAAATVFSIGSAGLTILESAYDQRRRHAGIDASQQLTYVKSVYASIILYNAALFCIKISLILQYLRIFPQRGFRIACFTLMAAVIVYSNWCVWSAIFFCTPVSAFWDFTIIAARCFDKQSVWFANAAINIISDIATVILPLPMINRLNMQRKSKAALMGVFTLGFLACLMSILRLESLYAAAHLQDGLNYHGAMAALWSAVEINTGIMCSCLPTLRTLLIRVVPHALSSSHRTVPSGQDPRTRSNAHKGAMISLHDHGRGLSGRDEPTQSAYARRHSSIDLDVLGSSTKEIRVVTVVDQEFGKHGDEGDRSEEGSMRDLIHRTSSSV</sequence>
<organism evidence="9 10">
    <name type="scientific">Recurvomyces mirabilis</name>
    <dbReference type="NCBI Taxonomy" id="574656"/>
    <lineage>
        <taxon>Eukaryota</taxon>
        <taxon>Fungi</taxon>
        <taxon>Dikarya</taxon>
        <taxon>Ascomycota</taxon>
        <taxon>Pezizomycotina</taxon>
        <taxon>Dothideomycetes</taxon>
        <taxon>Dothideomycetidae</taxon>
        <taxon>Mycosphaerellales</taxon>
        <taxon>Teratosphaeriaceae</taxon>
        <taxon>Recurvomyces</taxon>
    </lineage>
</organism>
<evidence type="ECO:0000256" key="4">
    <source>
        <dbReference type="ARBA" id="ARBA00023136"/>
    </source>
</evidence>
<protein>
    <recommendedName>
        <fullName evidence="8">Rhodopsin domain-containing protein</fullName>
    </recommendedName>
</protein>
<feature type="transmembrane region" description="Helical" evidence="7">
    <location>
        <begin position="124"/>
        <end position="153"/>
    </location>
</feature>